<name>A0A4Z2G5F9_9TELE</name>
<evidence type="ECO:0000313" key="1">
    <source>
        <dbReference type="EMBL" id="TNN48817.1"/>
    </source>
</evidence>
<sequence>MKQQQDETPQNVSVQAWIWSCGSRLSPNKPQHESFSKLLDLIDVLWICDSSLDLWVQSDPLILQQRALQRQDKDQRLSGSYM</sequence>
<comment type="caution">
    <text evidence="1">The sequence shown here is derived from an EMBL/GenBank/DDBJ whole genome shotgun (WGS) entry which is preliminary data.</text>
</comment>
<keyword evidence="2" id="KW-1185">Reference proteome</keyword>
<accession>A0A4Z2G5F9</accession>
<gene>
    <name evidence="1" type="ORF">EYF80_040992</name>
</gene>
<dbReference type="AlphaFoldDB" id="A0A4Z2G5F9"/>
<dbReference type="Proteomes" id="UP000314294">
    <property type="component" value="Unassembled WGS sequence"/>
</dbReference>
<organism evidence="1 2">
    <name type="scientific">Liparis tanakae</name>
    <name type="common">Tanaka's snailfish</name>
    <dbReference type="NCBI Taxonomy" id="230148"/>
    <lineage>
        <taxon>Eukaryota</taxon>
        <taxon>Metazoa</taxon>
        <taxon>Chordata</taxon>
        <taxon>Craniata</taxon>
        <taxon>Vertebrata</taxon>
        <taxon>Euteleostomi</taxon>
        <taxon>Actinopterygii</taxon>
        <taxon>Neopterygii</taxon>
        <taxon>Teleostei</taxon>
        <taxon>Neoteleostei</taxon>
        <taxon>Acanthomorphata</taxon>
        <taxon>Eupercaria</taxon>
        <taxon>Perciformes</taxon>
        <taxon>Cottioidei</taxon>
        <taxon>Cottales</taxon>
        <taxon>Liparidae</taxon>
        <taxon>Liparis</taxon>
    </lineage>
</organism>
<protein>
    <submittedName>
        <fullName evidence="1">Uncharacterized protein</fullName>
    </submittedName>
</protein>
<dbReference type="EMBL" id="SRLO01000681">
    <property type="protein sequence ID" value="TNN48817.1"/>
    <property type="molecule type" value="Genomic_DNA"/>
</dbReference>
<reference evidence="1 2" key="1">
    <citation type="submission" date="2019-03" db="EMBL/GenBank/DDBJ databases">
        <title>First draft genome of Liparis tanakae, snailfish: a comprehensive survey of snailfish specific genes.</title>
        <authorList>
            <person name="Kim W."/>
            <person name="Song I."/>
            <person name="Jeong J.-H."/>
            <person name="Kim D."/>
            <person name="Kim S."/>
            <person name="Ryu S."/>
            <person name="Song J.Y."/>
            <person name="Lee S.K."/>
        </authorList>
    </citation>
    <scope>NUCLEOTIDE SEQUENCE [LARGE SCALE GENOMIC DNA]</scope>
    <source>
        <tissue evidence="1">Muscle</tissue>
    </source>
</reference>
<evidence type="ECO:0000313" key="2">
    <source>
        <dbReference type="Proteomes" id="UP000314294"/>
    </source>
</evidence>
<proteinExistence type="predicted"/>